<keyword evidence="6" id="KW-0539">Nucleus</keyword>
<name>A0A7C8HZ09_9PLEO</name>
<dbReference type="GO" id="GO:0007059">
    <property type="term" value="P:chromosome segregation"/>
    <property type="evidence" value="ECO:0007669"/>
    <property type="project" value="UniProtKB-KW"/>
</dbReference>
<sequence length="908" mass="100501">MDPRYNNWPPQGYAAGQYPPPAQQNGYAPNGYAMQYPPYPQQPMAQQFSQSQPQSVQGHPRDVVPPPRLSQPERPNYDSASVQQRQAQPQVVIPPRTPNAMPHMQNPHPRIRQGQVPLQRPVQRGSGGGGAPQRDSMHGQPRPAANIQNSNTNRSLNMNTQAQNGTPKQGQQSQSFQENQPRPQQRPQKMPVPNQHQHQHHQNRAPLQPQLTPKHRTPSQLHSPASQHRSPSLPHSSSQPRSHPQVVIKKASQQNLHTPTKAQHAHTAKALPADLRLLLLATADEYINAARGLGSRAAMSQQAADVRQYHKLMATGLACMDAVLKRYNQTPRDEAKLRLRYASLLVEETENSVMIEDVMTKGIALCNRSRLVDLRYAMLHLQARYQFKSNHRAALKSLDQPIQETETFQHIVWVYAFRFLKVSLTLQIPGRPEISSALQQLHAIAAHAKSRGDHAIFVTCSALEAMIHLRTSGAEHLEHAQRAIAAARSLQLQTSVKQLGQIAVLIDSVDVACGIQQGQANDKKMLALQEKVDTDRGPEDGVFSVLIEKSTGGGLTSATGGVFRKSQDGKDELVFSWLPKADLKTLAYYLSGMTCLPEDKGASYLQEGFKLTQHCLQRPSTYRVSIPQYLNQRNWMKALNWHVTFALGILACFKEDIPTGSQFLQTLQRQKGQFPFHGNESFARQLSYLSGILDQAAGSTDLALRAYSSPLFNLPDAGAHLDLKTDISILAAMNRLLILRDPTHPSHYLTQVLFAQLAPLCTEHPNQYIAAAFGIMRAIINSDNTINRQKTLIHGALTKAQATKNNQFMTLCLCYMASRFFQDQVGAQPIKSARAARSVSRQGRSSLWQAVAYGLCVNTFRRNGLEEDARACGLALEELRPRLLPVSGGGGAAACVVGKTDGDVDMMG</sequence>
<dbReference type="Pfam" id="PF10345">
    <property type="entry name" value="Cohesin_load"/>
    <property type="match status" value="1"/>
</dbReference>
<proteinExistence type="inferred from homology"/>
<feature type="compositionally biased region" description="Low complexity" evidence="8">
    <location>
        <begin position="226"/>
        <end position="245"/>
    </location>
</feature>
<keyword evidence="3" id="KW-0132">Cell division</keyword>
<evidence type="ECO:0000256" key="7">
    <source>
        <dbReference type="ARBA" id="ARBA00023306"/>
    </source>
</evidence>
<keyword evidence="4" id="KW-0498">Mitosis</keyword>
<keyword evidence="7" id="KW-0131">Cell cycle</keyword>
<dbReference type="AlphaFoldDB" id="A0A7C8HZ09"/>
<gene>
    <name evidence="9" type="ORF">BDV95DRAFT_506611</name>
</gene>
<keyword evidence="10" id="KW-1185">Reference proteome</keyword>
<comment type="similarity">
    <text evidence="2">Belongs to the SCC4/mau-2 family.</text>
</comment>
<evidence type="ECO:0000256" key="6">
    <source>
        <dbReference type="ARBA" id="ARBA00023242"/>
    </source>
</evidence>
<evidence type="ECO:0000313" key="9">
    <source>
        <dbReference type="EMBL" id="KAF2865668.1"/>
    </source>
</evidence>
<evidence type="ECO:0000256" key="8">
    <source>
        <dbReference type="SAM" id="MobiDB-lite"/>
    </source>
</evidence>
<accession>A0A7C8HZ09</accession>
<feature type="compositionally biased region" description="Polar residues" evidence="8">
    <location>
        <begin position="146"/>
        <end position="168"/>
    </location>
</feature>
<organism evidence="9 10">
    <name type="scientific">Massariosphaeria phaeospora</name>
    <dbReference type="NCBI Taxonomy" id="100035"/>
    <lineage>
        <taxon>Eukaryota</taxon>
        <taxon>Fungi</taxon>
        <taxon>Dikarya</taxon>
        <taxon>Ascomycota</taxon>
        <taxon>Pezizomycotina</taxon>
        <taxon>Dothideomycetes</taxon>
        <taxon>Pleosporomycetidae</taxon>
        <taxon>Pleosporales</taxon>
        <taxon>Pleosporales incertae sedis</taxon>
        <taxon>Massariosphaeria</taxon>
    </lineage>
</organism>
<feature type="compositionally biased region" description="Low complexity" evidence="8">
    <location>
        <begin position="169"/>
        <end position="188"/>
    </location>
</feature>
<dbReference type="InterPro" id="IPR019440">
    <property type="entry name" value="MAU2"/>
</dbReference>
<comment type="subcellular location">
    <subcellularLocation>
        <location evidence="1">Nucleus</location>
    </subcellularLocation>
</comment>
<reference evidence="9 10" key="1">
    <citation type="submission" date="2020-01" db="EMBL/GenBank/DDBJ databases">
        <authorList>
            <consortium name="DOE Joint Genome Institute"/>
            <person name="Haridas S."/>
            <person name="Albert R."/>
            <person name="Binder M."/>
            <person name="Bloem J."/>
            <person name="Labutti K."/>
            <person name="Salamov A."/>
            <person name="Andreopoulos B."/>
            <person name="Baker S.E."/>
            <person name="Barry K."/>
            <person name="Bills G."/>
            <person name="Bluhm B.H."/>
            <person name="Cannon C."/>
            <person name="Castanera R."/>
            <person name="Culley D.E."/>
            <person name="Daum C."/>
            <person name="Ezra D."/>
            <person name="Gonzalez J.B."/>
            <person name="Henrissat B."/>
            <person name="Kuo A."/>
            <person name="Liang C."/>
            <person name="Lipzen A."/>
            <person name="Lutzoni F."/>
            <person name="Magnuson J."/>
            <person name="Mondo S."/>
            <person name="Nolan M."/>
            <person name="Ohm R."/>
            <person name="Pangilinan J."/>
            <person name="Park H.-J.H."/>
            <person name="Ramirez L."/>
            <person name="Alfaro M."/>
            <person name="Sun H."/>
            <person name="Tritt A."/>
            <person name="Yoshinaga Y."/>
            <person name="Zwiers L.-H.L."/>
            <person name="Turgeon B.G."/>
            <person name="Goodwin S.B."/>
            <person name="Spatafora J.W."/>
            <person name="Crous P.W."/>
            <person name="Grigoriev I.V."/>
        </authorList>
    </citation>
    <scope>NUCLEOTIDE SEQUENCE [LARGE SCALE GENOMIC DNA]</scope>
    <source>
        <strain evidence="9 10">CBS 611.86</strain>
    </source>
</reference>
<dbReference type="Proteomes" id="UP000481861">
    <property type="component" value="Unassembled WGS sequence"/>
</dbReference>
<feature type="compositionally biased region" description="Polar residues" evidence="8">
    <location>
        <begin position="78"/>
        <end position="89"/>
    </location>
</feature>
<keyword evidence="5" id="KW-0159">Chromosome partition</keyword>
<dbReference type="EMBL" id="JAADJZ010000032">
    <property type="protein sequence ID" value="KAF2865668.1"/>
    <property type="molecule type" value="Genomic_DNA"/>
</dbReference>
<evidence type="ECO:0000313" key="10">
    <source>
        <dbReference type="Proteomes" id="UP000481861"/>
    </source>
</evidence>
<comment type="caution">
    <text evidence="9">The sequence shown here is derived from an EMBL/GenBank/DDBJ whole genome shotgun (WGS) entry which is preliminary data.</text>
</comment>
<evidence type="ECO:0000256" key="1">
    <source>
        <dbReference type="ARBA" id="ARBA00004123"/>
    </source>
</evidence>
<evidence type="ECO:0000256" key="2">
    <source>
        <dbReference type="ARBA" id="ARBA00008585"/>
    </source>
</evidence>
<dbReference type="GO" id="GO:0051301">
    <property type="term" value="P:cell division"/>
    <property type="evidence" value="ECO:0007669"/>
    <property type="project" value="UniProtKB-KW"/>
</dbReference>
<protein>
    <submittedName>
        <fullName evidence="9">Cohesin loading factor-domain-containing protein</fullName>
    </submittedName>
</protein>
<evidence type="ECO:0000256" key="4">
    <source>
        <dbReference type="ARBA" id="ARBA00022776"/>
    </source>
</evidence>
<evidence type="ECO:0000256" key="3">
    <source>
        <dbReference type="ARBA" id="ARBA00022618"/>
    </source>
</evidence>
<dbReference type="PANTHER" id="PTHR21394">
    <property type="entry name" value="MAU2 CHROMATID COHESION FACTOR HOMOLOG"/>
    <property type="match status" value="1"/>
</dbReference>
<feature type="region of interest" description="Disordered" evidence="8">
    <location>
        <begin position="1"/>
        <end position="267"/>
    </location>
</feature>
<dbReference type="GO" id="GO:0005634">
    <property type="term" value="C:nucleus"/>
    <property type="evidence" value="ECO:0007669"/>
    <property type="project" value="UniProtKB-SubCell"/>
</dbReference>
<dbReference type="OrthoDB" id="5565328at2759"/>
<feature type="compositionally biased region" description="Low complexity" evidence="8">
    <location>
        <begin position="32"/>
        <end position="57"/>
    </location>
</feature>
<evidence type="ECO:0000256" key="5">
    <source>
        <dbReference type="ARBA" id="ARBA00022829"/>
    </source>
</evidence>
<dbReference type="GO" id="GO:0007064">
    <property type="term" value="P:mitotic sister chromatid cohesion"/>
    <property type="evidence" value="ECO:0007669"/>
    <property type="project" value="InterPro"/>
</dbReference>
<feature type="compositionally biased region" description="Polar residues" evidence="8">
    <location>
        <begin position="251"/>
        <end position="261"/>
    </location>
</feature>